<evidence type="ECO:0000313" key="2">
    <source>
        <dbReference type="EMBL" id="MPM56405.1"/>
    </source>
</evidence>
<evidence type="ECO:0000259" key="1">
    <source>
        <dbReference type="Pfam" id="PF13304"/>
    </source>
</evidence>
<gene>
    <name evidence="2" type="ORF">SDC9_103208</name>
</gene>
<dbReference type="GO" id="GO:0016887">
    <property type="term" value="F:ATP hydrolysis activity"/>
    <property type="evidence" value="ECO:0007669"/>
    <property type="project" value="InterPro"/>
</dbReference>
<dbReference type="Gene3D" id="3.40.50.300">
    <property type="entry name" value="P-loop containing nucleotide triphosphate hydrolases"/>
    <property type="match status" value="1"/>
</dbReference>
<name>A0A645AT06_9ZZZZ</name>
<dbReference type="Pfam" id="PF13304">
    <property type="entry name" value="AAA_21"/>
    <property type="match status" value="1"/>
</dbReference>
<dbReference type="InterPro" id="IPR003959">
    <property type="entry name" value="ATPase_AAA_core"/>
</dbReference>
<dbReference type="InterPro" id="IPR027417">
    <property type="entry name" value="P-loop_NTPase"/>
</dbReference>
<dbReference type="EMBL" id="VSSQ01015741">
    <property type="protein sequence ID" value="MPM56405.1"/>
    <property type="molecule type" value="Genomic_DNA"/>
</dbReference>
<sequence length="229" mass="26161">MGELLPGQPIRIIDDTRDIPTIIHPYGEIPIVNASAGVRRIVTLAYLIVWAWYEHKVSAELTNTKPEKRMVILIDEIEAHLHPKWQRAILPALLDIQTILSSELEIQFLISTHSPLVMASAETFFNAETDKLFHLSANKETGEAELADMDFIKYGHVNSWLTSPIFSLGQARAQEAENAINRAKRIQLQENPDRNEIIETHKMLLKELGETDPFWPRWIYFAEQNGVSI</sequence>
<dbReference type="PANTHER" id="PTHR43581">
    <property type="entry name" value="ATP/GTP PHOSPHATASE"/>
    <property type="match status" value="1"/>
</dbReference>
<dbReference type="SUPFAM" id="SSF52540">
    <property type="entry name" value="P-loop containing nucleoside triphosphate hydrolases"/>
    <property type="match status" value="1"/>
</dbReference>
<feature type="domain" description="ATPase AAA-type core" evidence="1">
    <location>
        <begin position="27"/>
        <end position="119"/>
    </location>
</feature>
<accession>A0A645AT06</accession>
<organism evidence="2">
    <name type="scientific">bioreactor metagenome</name>
    <dbReference type="NCBI Taxonomy" id="1076179"/>
    <lineage>
        <taxon>unclassified sequences</taxon>
        <taxon>metagenomes</taxon>
        <taxon>ecological metagenomes</taxon>
    </lineage>
</organism>
<proteinExistence type="predicted"/>
<reference evidence="2" key="1">
    <citation type="submission" date="2019-08" db="EMBL/GenBank/DDBJ databases">
        <authorList>
            <person name="Kucharzyk K."/>
            <person name="Murdoch R.W."/>
            <person name="Higgins S."/>
            <person name="Loffler F."/>
        </authorList>
    </citation>
    <scope>NUCLEOTIDE SEQUENCE</scope>
</reference>
<dbReference type="PANTHER" id="PTHR43581:SF4">
    <property type="entry name" value="ATP_GTP PHOSPHATASE"/>
    <property type="match status" value="1"/>
</dbReference>
<dbReference type="AlphaFoldDB" id="A0A645AT06"/>
<dbReference type="InterPro" id="IPR051396">
    <property type="entry name" value="Bact_Antivir_Def_Nuclease"/>
</dbReference>
<comment type="caution">
    <text evidence="2">The sequence shown here is derived from an EMBL/GenBank/DDBJ whole genome shotgun (WGS) entry which is preliminary data.</text>
</comment>
<protein>
    <recommendedName>
        <fullName evidence="1">ATPase AAA-type core domain-containing protein</fullName>
    </recommendedName>
</protein>
<dbReference type="GO" id="GO:0005524">
    <property type="term" value="F:ATP binding"/>
    <property type="evidence" value="ECO:0007669"/>
    <property type="project" value="InterPro"/>
</dbReference>